<comment type="caution">
    <text evidence="1">The sequence shown here is derived from an EMBL/GenBank/DDBJ whole genome shotgun (WGS) entry which is preliminary data.</text>
</comment>
<organism evidence="1">
    <name type="scientific">bioreactor metagenome</name>
    <dbReference type="NCBI Taxonomy" id="1076179"/>
    <lineage>
        <taxon>unclassified sequences</taxon>
        <taxon>metagenomes</taxon>
        <taxon>ecological metagenomes</taxon>
    </lineage>
</organism>
<accession>A0A645BUT6</accession>
<gene>
    <name evidence="1" type="ORF">SDC9_116154</name>
</gene>
<evidence type="ECO:0000313" key="1">
    <source>
        <dbReference type="EMBL" id="MPM69210.1"/>
    </source>
</evidence>
<proteinExistence type="predicted"/>
<name>A0A645BUT6_9ZZZZ</name>
<protein>
    <submittedName>
        <fullName evidence="1">Uncharacterized protein</fullName>
    </submittedName>
</protein>
<reference evidence="1" key="1">
    <citation type="submission" date="2019-08" db="EMBL/GenBank/DDBJ databases">
        <authorList>
            <person name="Kucharzyk K."/>
            <person name="Murdoch R.W."/>
            <person name="Higgins S."/>
            <person name="Loffler F."/>
        </authorList>
    </citation>
    <scope>NUCLEOTIDE SEQUENCE</scope>
</reference>
<dbReference type="EMBL" id="VSSQ01022715">
    <property type="protein sequence ID" value="MPM69210.1"/>
    <property type="molecule type" value="Genomic_DNA"/>
</dbReference>
<sequence>MVTDFMDLGDDVVNQGRVGQAIQEEGRFDVQQRQIRQYLAEVGSTGNITDGQGNDLLIGVDLIDQLRRYRDDRRIRVYRINRIDWVHRVYRINRIRIDALESQQACDRSEFITKRTCCCDHLQQSCRCSGR</sequence>
<dbReference type="AlphaFoldDB" id="A0A645BUT6"/>